<dbReference type="AlphaFoldDB" id="A0A0E9PS72"/>
<sequence>MESSQLFSTSPSLPVDWQVIANQVTRYQQSGTATFTRPEITSAPTSQLTSIKSLISRW</sequence>
<reference evidence="1" key="2">
    <citation type="journal article" date="2015" name="Fish Shellfish Immunol.">
        <title>Early steps in the European eel (Anguilla anguilla)-Vibrio vulnificus interaction in the gills: Role of the RtxA13 toxin.</title>
        <authorList>
            <person name="Callol A."/>
            <person name="Pajuelo D."/>
            <person name="Ebbesson L."/>
            <person name="Teles M."/>
            <person name="MacKenzie S."/>
            <person name="Amaro C."/>
        </authorList>
    </citation>
    <scope>NUCLEOTIDE SEQUENCE</scope>
</reference>
<accession>A0A0E9PS72</accession>
<proteinExistence type="predicted"/>
<reference evidence="1" key="1">
    <citation type="submission" date="2014-11" db="EMBL/GenBank/DDBJ databases">
        <authorList>
            <person name="Amaro Gonzalez C."/>
        </authorList>
    </citation>
    <scope>NUCLEOTIDE SEQUENCE</scope>
</reference>
<organism evidence="1">
    <name type="scientific">Anguilla anguilla</name>
    <name type="common">European freshwater eel</name>
    <name type="synonym">Muraena anguilla</name>
    <dbReference type="NCBI Taxonomy" id="7936"/>
    <lineage>
        <taxon>Eukaryota</taxon>
        <taxon>Metazoa</taxon>
        <taxon>Chordata</taxon>
        <taxon>Craniata</taxon>
        <taxon>Vertebrata</taxon>
        <taxon>Euteleostomi</taxon>
        <taxon>Actinopterygii</taxon>
        <taxon>Neopterygii</taxon>
        <taxon>Teleostei</taxon>
        <taxon>Anguilliformes</taxon>
        <taxon>Anguillidae</taxon>
        <taxon>Anguilla</taxon>
    </lineage>
</organism>
<protein>
    <submittedName>
        <fullName evidence="1">Uncharacterized protein</fullName>
    </submittedName>
</protein>
<evidence type="ECO:0000313" key="1">
    <source>
        <dbReference type="EMBL" id="JAH07142.1"/>
    </source>
</evidence>
<dbReference type="EMBL" id="GBXM01101435">
    <property type="protein sequence ID" value="JAH07142.1"/>
    <property type="molecule type" value="Transcribed_RNA"/>
</dbReference>
<name>A0A0E9PS72_ANGAN</name>